<feature type="region of interest" description="Disordered" evidence="3">
    <location>
        <begin position="131"/>
        <end position="159"/>
    </location>
</feature>
<dbReference type="GO" id="GO:0016151">
    <property type="term" value="F:nickel cation binding"/>
    <property type="evidence" value="ECO:0007669"/>
    <property type="project" value="InterPro"/>
</dbReference>
<dbReference type="PANTHER" id="PTHR33643">
    <property type="entry name" value="UREASE ACCESSORY PROTEIN D"/>
    <property type="match status" value="1"/>
</dbReference>
<keyword evidence="5" id="KW-1185">Reference proteome</keyword>
<feature type="compositionally biased region" description="Low complexity" evidence="3">
    <location>
        <begin position="140"/>
        <end position="159"/>
    </location>
</feature>
<dbReference type="STRING" id="83449.BON30_04350"/>
<dbReference type="AlphaFoldDB" id="A0A1L9BJG2"/>
<reference evidence="5" key="1">
    <citation type="submission" date="2016-11" db="EMBL/GenBank/DDBJ databases">
        <authorList>
            <person name="Shukria A."/>
            <person name="Stevens D.C."/>
        </authorList>
    </citation>
    <scope>NUCLEOTIDE SEQUENCE [LARGE SCALE GENOMIC DNA]</scope>
    <source>
        <strain evidence="5">Cbfe23</strain>
    </source>
</reference>
<evidence type="ECO:0000256" key="3">
    <source>
        <dbReference type="SAM" id="MobiDB-lite"/>
    </source>
</evidence>
<keyword evidence="2" id="KW-0143">Chaperone</keyword>
<proteinExistence type="inferred from homology"/>
<evidence type="ECO:0000313" key="5">
    <source>
        <dbReference type="Proteomes" id="UP000182229"/>
    </source>
</evidence>
<dbReference type="EMBL" id="MPIN01000001">
    <property type="protein sequence ID" value="OJH42432.1"/>
    <property type="molecule type" value="Genomic_DNA"/>
</dbReference>
<dbReference type="InterPro" id="IPR002669">
    <property type="entry name" value="UreD"/>
</dbReference>
<gene>
    <name evidence="4" type="ORF">BON30_04350</name>
</gene>
<dbReference type="PANTHER" id="PTHR33643:SF1">
    <property type="entry name" value="UREASE ACCESSORY PROTEIN D"/>
    <property type="match status" value="1"/>
</dbReference>
<accession>A0A1L9BJG2</accession>
<dbReference type="Proteomes" id="UP000182229">
    <property type="component" value="Unassembled WGS sequence"/>
</dbReference>
<reference evidence="4 5" key="2">
    <citation type="submission" date="2016-12" db="EMBL/GenBank/DDBJ databases">
        <title>Draft Genome Sequence of Cystobacter ferrugineus Strain Cbfe23.</title>
        <authorList>
            <person name="Akbar S."/>
            <person name="Dowd S.E."/>
            <person name="Stevens D.C."/>
        </authorList>
    </citation>
    <scope>NUCLEOTIDE SEQUENCE [LARGE SCALE GENOMIC DNA]</scope>
    <source>
        <strain evidence="4 5">Cbfe23</strain>
    </source>
</reference>
<evidence type="ECO:0000256" key="2">
    <source>
        <dbReference type="ARBA" id="ARBA00023186"/>
    </source>
</evidence>
<name>A0A1L9BJG2_9BACT</name>
<organism evidence="4 5">
    <name type="scientific">Cystobacter ferrugineus</name>
    <dbReference type="NCBI Taxonomy" id="83449"/>
    <lineage>
        <taxon>Bacteria</taxon>
        <taxon>Pseudomonadati</taxon>
        <taxon>Myxococcota</taxon>
        <taxon>Myxococcia</taxon>
        <taxon>Myxococcales</taxon>
        <taxon>Cystobacterineae</taxon>
        <taxon>Archangiaceae</taxon>
        <taxon>Cystobacter</taxon>
    </lineage>
</organism>
<comment type="caution">
    <text evidence="4">The sequence shown here is derived from an EMBL/GenBank/DDBJ whole genome shotgun (WGS) entry which is preliminary data.</text>
</comment>
<sequence length="159" mass="16704">MPDPTVCFTDACYSQRQDIQLAPDASLVLMDLVNAGRSANGERWACASFSSSLRVHQGGRALLDERWLLEPLHGHLPERLGRFDALGTVLLIGPALAAAREALSARAGALPVIPPRRAHLLHQPAWVRGAHPPGGGHFGGDPAPVGPGVVGLSSLPPGR</sequence>
<evidence type="ECO:0008006" key="6">
    <source>
        <dbReference type="Google" id="ProtNLM"/>
    </source>
</evidence>
<dbReference type="Pfam" id="PF01774">
    <property type="entry name" value="UreD"/>
    <property type="match status" value="1"/>
</dbReference>
<protein>
    <recommendedName>
        <fullName evidence="6">Urease accessory protein UreD</fullName>
    </recommendedName>
</protein>
<evidence type="ECO:0000256" key="1">
    <source>
        <dbReference type="ARBA" id="ARBA00007177"/>
    </source>
</evidence>
<evidence type="ECO:0000313" key="4">
    <source>
        <dbReference type="EMBL" id="OJH42432.1"/>
    </source>
</evidence>
<comment type="similarity">
    <text evidence="1">Belongs to the UreD family.</text>
</comment>